<evidence type="ECO:0000256" key="12">
    <source>
        <dbReference type="SAM" id="MobiDB-lite"/>
    </source>
</evidence>
<keyword evidence="4" id="KW-0963">Cytoplasm</keyword>
<dbReference type="InterPro" id="IPR041679">
    <property type="entry name" value="DNA2/NAM7-like_C"/>
</dbReference>
<keyword evidence="10" id="KW-0943">RNA-mediated gene silencing</keyword>
<dbReference type="Pfam" id="PF13087">
    <property type="entry name" value="AAA_12"/>
    <property type="match status" value="1"/>
</dbReference>
<dbReference type="Pfam" id="PF13086">
    <property type="entry name" value="AAA_11"/>
    <property type="match status" value="2"/>
</dbReference>
<dbReference type="GO" id="GO:0016787">
    <property type="term" value="F:hydrolase activity"/>
    <property type="evidence" value="ECO:0007669"/>
    <property type="project" value="UniProtKB-KW"/>
</dbReference>
<keyword evidence="9" id="KW-0694">RNA-binding</keyword>
<keyword evidence="17" id="KW-1185">Reference proteome</keyword>
<protein>
    <recommendedName>
        <fullName evidence="3">RNA helicase</fullName>
        <ecNumber evidence="3">3.6.4.13</ecNumber>
    </recommendedName>
</protein>
<dbReference type="GO" id="GO:0003723">
    <property type="term" value="F:RNA binding"/>
    <property type="evidence" value="ECO:0007669"/>
    <property type="project" value="UniProtKB-KW"/>
</dbReference>
<keyword evidence="8" id="KW-0067">ATP-binding</keyword>
<feature type="domain" description="Helicase MOV-10 Ig-like" evidence="15">
    <location>
        <begin position="51"/>
        <end position="163"/>
    </location>
</feature>
<feature type="region of interest" description="Disordered" evidence="12">
    <location>
        <begin position="198"/>
        <end position="221"/>
    </location>
</feature>
<dbReference type="PANTHER" id="PTHR45418:SF1">
    <property type="entry name" value="CANCER_TESTIS ANTIGEN 55"/>
    <property type="match status" value="1"/>
</dbReference>
<dbReference type="GO" id="GO:0031047">
    <property type="term" value="P:regulatory ncRNA-mediated gene silencing"/>
    <property type="evidence" value="ECO:0007669"/>
    <property type="project" value="UniProtKB-KW"/>
</dbReference>
<evidence type="ECO:0000256" key="11">
    <source>
        <dbReference type="ARBA" id="ARBA00047984"/>
    </source>
</evidence>
<evidence type="ECO:0000256" key="2">
    <source>
        <dbReference type="ARBA" id="ARBA00005601"/>
    </source>
</evidence>
<sequence>MEEGRKNPETNWKKTLLDKLGLSAHKIDLDSVDLPYQQKKLIMQTYYTKHRKSWMSKKPPIRVTVNPPSAHTDEKITIVVKDEHPTLFNIKIQNITRGNLTLLLFEKLYECDNIILRDKNKFCSAEAEIELEPGAAYSIKFSALYPGKGCYEVPVFLQFVCRGKERKIEHQMFLLCIDYLPEDVPEISAEAFKNDEESKIERRRKAPSVPTPPHYSPGREIEGREPSANFKYLFRYPDYLRKLVVENFNPEFASENSLKASLQNLEDIGKQGLTHNNYGRWFELQLWIEEIEREINLQYYHLDGVDIEVNEGEHGERMATLHVPGVAEKHPAILAGDSVFVRLPSDQQPSWPYEGIVHDVINETLHLGFGEEFFLKYSAGMKVNVQFWFCRSIFIRCHKVLKHYQKVLPILFPKHSTRFDEANLVSVDNYFDKNVGKNRRQRQAVEAIVNRVSAPAPYIIFGPPGTGKTSTMVEAIKQVYTRNKDDNILVCGPSNASCDILTEGLLKHIPASKILRVNALSRSRAGIAKNVWNVSSHEGNFSLIPSMDMVRSYNIVITTYSTAYYVMPLTREKNNECGFTYVFLDESGYTTEPEALIPLLALPKMVILAGDPYQLGPVVSNLNPRKISLFKGFRMDQSFLGRLMTIDMYKPKGGQFNPLYITKLVENFRSHKSLLEIPNRCFYENQLKARGDNRITNSMLKWAKLPNPKIPIIFHGVNGREKRKANNPSFFNVFEMAQVVEYVEQLMHEMNIEPKNIGIVTPYREQMKKIREALSSKFGRVTDELRIGTPEVFQGDERLVVIVSTVRANPERLITDDYISAKLGFLSNPKRFNVAITRARALLVVIGYPWLLEDDKYWGKLLEFCCNEGCYTGIPYDRHSDLANIEKKFDRLHIPVT</sequence>
<name>A0A8B7N2B2_HYAAZ</name>
<keyword evidence="6" id="KW-0378">Hydrolase</keyword>
<evidence type="ECO:0000313" key="17">
    <source>
        <dbReference type="Proteomes" id="UP000694843"/>
    </source>
</evidence>
<organism evidence="17 18">
    <name type="scientific">Hyalella azteca</name>
    <name type="common">Amphipod</name>
    <dbReference type="NCBI Taxonomy" id="294128"/>
    <lineage>
        <taxon>Eukaryota</taxon>
        <taxon>Metazoa</taxon>
        <taxon>Ecdysozoa</taxon>
        <taxon>Arthropoda</taxon>
        <taxon>Crustacea</taxon>
        <taxon>Multicrustacea</taxon>
        <taxon>Malacostraca</taxon>
        <taxon>Eumalacostraca</taxon>
        <taxon>Peracarida</taxon>
        <taxon>Amphipoda</taxon>
        <taxon>Senticaudata</taxon>
        <taxon>Talitrida</taxon>
        <taxon>Talitroidea</taxon>
        <taxon>Hyalellidae</taxon>
        <taxon>Hyalella</taxon>
    </lineage>
</organism>
<evidence type="ECO:0000259" key="13">
    <source>
        <dbReference type="Pfam" id="PF13086"/>
    </source>
</evidence>
<comment type="similarity">
    <text evidence="2">Belongs to the DNA2/NAM7 helicase family. SDE3 subfamily.</text>
</comment>
<evidence type="ECO:0000256" key="4">
    <source>
        <dbReference type="ARBA" id="ARBA00022490"/>
    </source>
</evidence>
<proteinExistence type="inferred from homology"/>
<reference evidence="18" key="1">
    <citation type="submission" date="2025-08" db="UniProtKB">
        <authorList>
            <consortium name="RefSeq"/>
        </authorList>
    </citation>
    <scope>IDENTIFICATION</scope>
    <source>
        <tissue evidence="18">Whole organism</tissue>
    </source>
</reference>
<dbReference type="KEGG" id="hazt:108665471"/>
<dbReference type="Pfam" id="PF21633">
    <property type="entry name" value="MOV-10_Ig-like"/>
    <property type="match status" value="1"/>
</dbReference>
<evidence type="ECO:0000256" key="3">
    <source>
        <dbReference type="ARBA" id="ARBA00012552"/>
    </source>
</evidence>
<dbReference type="EC" id="3.6.4.13" evidence="3"/>
<dbReference type="RefSeq" id="XP_018007715.1">
    <property type="nucleotide sequence ID" value="XM_018152226.2"/>
</dbReference>
<keyword evidence="7 18" id="KW-0347">Helicase</keyword>
<evidence type="ECO:0000256" key="1">
    <source>
        <dbReference type="ARBA" id="ARBA00004331"/>
    </source>
</evidence>
<feature type="domain" description="DNA2/NAM7 helicase helicase" evidence="13">
    <location>
        <begin position="548"/>
        <end position="619"/>
    </location>
</feature>
<evidence type="ECO:0000256" key="9">
    <source>
        <dbReference type="ARBA" id="ARBA00022884"/>
    </source>
</evidence>
<dbReference type="InterPro" id="IPR041677">
    <property type="entry name" value="DNA2/NAM7_AAA_11"/>
</dbReference>
<dbReference type="InterPro" id="IPR049080">
    <property type="entry name" value="MOV-10-like_beta-barrel"/>
</dbReference>
<dbReference type="Proteomes" id="UP000694843">
    <property type="component" value="Unplaced"/>
</dbReference>
<evidence type="ECO:0000259" key="14">
    <source>
        <dbReference type="Pfam" id="PF13087"/>
    </source>
</evidence>
<dbReference type="PANTHER" id="PTHR45418">
    <property type="entry name" value="CANCER/TESTIS ANTIGEN 55"/>
    <property type="match status" value="1"/>
</dbReference>
<evidence type="ECO:0000256" key="8">
    <source>
        <dbReference type="ARBA" id="ARBA00022840"/>
    </source>
</evidence>
<comment type="subcellular location">
    <subcellularLocation>
        <location evidence="1">Cytoplasm</location>
        <location evidence="1">Cytoplasmic ribonucleoprotein granule</location>
    </subcellularLocation>
</comment>
<dbReference type="OrthoDB" id="6513042at2759"/>
<keyword evidence="5" id="KW-0547">Nucleotide-binding</keyword>
<evidence type="ECO:0000259" key="15">
    <source>
        <dbReference type="Pfam" id="PF21633"/>
    </source>
</evidence>
<dbReference type="GO" id="GO:0003724">
    <property type="term" value="F:RNA helicase activity"/>
    <property type="evidence" value="ECO:0007669"/>
    <property type="project" value="UniProtKB-EC"/>
</dbReference>
<comment type="catalytic activity">
    <reaction evidence="11">
        <text>ATP + H2O = ADP + phosphate + H(+)</text>
        <dbReference type="Rhea" id="RHEA:13065"/>
        <dbReference type="ChEBI" id="CHEBI:15377"/>
        <dbReference type="ChEBI" id="CHEBI:15378"/>
        <dbReference type="ChEBI" id="CHEBI:30616"/>
        <dbReference type="ChEBI" id="CHEBI:43474"/>
        <dbReference type="ChEBI" id="CHEBI:456216"/>
        <dbReference type="EC" id="3.6.4.13"/>
    </reaction>
</comment>
<gene>
    <name evidence="18" type="primary">LOC108665471</name>
</gene>
<feature type="domain" description="Helicase MOV-10-like beta-barrel" evidence="16">
    <location>
        <begin position="310"/>
        <end position="387"/>
    </location>
</feature>
<dbReference type="Gene3D" id="3.40.50.300">
    <property type="entry name" value="P-loop containing nucleotide triphosphate hydrolases"/>
    <property type="match status" value="2"/>
</dbReference>
<dbReference type="InterPro" id="IPR049077">
    <property type="entry name" value="MOV-10_Ig-like"/>
</dbReference>
<evidence type="ECO:0000256" key="6">
    <source>
        <dbReference type="ARBA" id="ARBA00022801"/>
    </source>
</evidence>
<dbReference type="GO" id="GO:0005524">
    <property type="term" value="F:ATP binding"/>
    <property type="evidence" value="ECO:0007669"/>
    <property type="project" value="UniProtKB-KW"/>
</dbReference>
<feature type="domain" description="DNA2/NAM7 helicase-like C-terminal" evidence="14">
    <location>
        <begin position="659"/>
        <end position="847"/>
    </location>
</feature>
<feature type="domain" description="DNA2/NAM7 helicase helicase" evidence="13">
    <location>
        <begin position="438"/>
        <end position="524"/>
    </location>
</feature>
<evidence type="ECO:0000256" key="10">
    <source>
        <dbReference type="ARBA" id="ARBA00023158"/>
    </source>
</evidence>
<dbReference type="AlphaFoldDB" id="A0A8B7N2B2"/>
<evidence type="ECO:0000259" key="16">
    <source>
        <dbReference type="Pfam" id="PF21634"/>
    </source>
</evidence>
<dbReference type="SUPFAM" id="SSF52540">
    <property type="entry name" value="P-loop containing nucleoside triphosphate hydrolases"/>
    <property type="match status" value="1"/>
</dbReference>
<dbReference type="OMA" id="FGWIFID"/>
<evidence type="ECO:0000256" key="5">
    <source>
        <dbReference type="ARBA" id="ARBA00022741"/>
    </source>
</evidence>
<dbReference type="InterPro" id="IPR047187">
    <property type="entry name" value="SF1_C_Upf1"/>
</dbReference>
<dbReference type="GeneID" id="108665471"/>
<accession>A0A8B7N2B2</accession>
<dbReference type="GO" id="GO:0036464">
    <property type="term" value="C:cytoplasmic ribonucleoprotein granule"/>
    <property type="evidence" value="ECO:0007669"/>
    <property type="project" value="UniProtKB-SubCell"/>
</dbReference>
<evidence type="ECO:0000313" key="18">
    <source>
        <dbReference type="RefSeq" id="XP_018007715.1"/>
    </source>
</evidence>
<dbReference type="Pfam" id="PF21634">
    <property type="entry name" value="MOV-10_beta-barrel"/>
    <property type="match status" value="1"/>
</dbReference>
<dbReference type="CDD" id="cd18808">
    <property type="entry name" value="SF1_C_Upf1"/>
    <property type="match status" value="1"/>
</dbReference>
<evidence type="ECO:0000256" key="7">
    <source>
        <dbReference type="ARBA" id="ARBA00022806"/>
    </source>
</evidence>
<dbReference type="FunFam" id="3.40.50.300:FF:000608">
    <property type="entry name" value="Mov10 RISC complex RNA helicase"/>
    <property type="match status" value="1"/>
</dbReference>
<dbReference type="InterPro" id="IPR027417">
    <property type="entry name" value="P-loop_NTPase"/>
</dbReference>